<reference evidence="1 2" key="1">
    <citation type="submission" date="2024-01" db="EMBL/GenBank/DDBJ databases">
        <title>Draft genome sequence of Gordonia sp. PKS22-38.</title>
        <authorList>
            <person name="Suphannarot A."/>
            <person name="Mingma R."/>
        </authorList>
    </citation>
    <scope>NUCLEOTIDE SEQUENCE [LARGE SCALE GENOMIC DNA]</scope>
    <source>
        <strain evidence="1 2">PKS22-38</strain>
    </source>
</reference>
<dbReference type="InterPro" id="IPR012340">
    <property type="entry name" value="NA-bd_OB-fold"/>
</dbReference>
<proteinExistence type="predicted"/>
<dbReference type="Proteomes" id="UP001335729">
    <property type="component" value="Unassembled WGS sequence"/>
</dbReference>
<protein>
    <submittedName>
        <fullName evidence="1">Uncharacterized protein</fullName>
    </submittedName>
</protein>
<accession>A0ABU7MVV9</accession>
<keyword evidence="2" id="KW-1185">Reference proteome</keyword>
<gene>
    <name evidence="1" type="ORF">V1Y59_15365</name>
</gene>
<evidence type="ECO:0000313" key="2">
    <source>
        <dbReference type="Proteomes" id="UP001335729"/>
    </source>
</evidence>
<comment type="caution">
    <text evidence="1">The sequence shown here is derived from an EMBL/GenBank/DDBJ whole genome shotgun (WGS) entry which is preliminary data.</text>
</comment>
<dbReference type="Gene3D" id="2.40.50.140">
    <property type="entry name" value="Nucleic acid-binding proteins"/>
    <property type="match status" value="1"/>
</dbReference>
<organism evidence="1 2">
    <name type="scientific">Gordonia prachuapensis</name>
    <dbReference type="NCBI Taxonomy" id="3115651"/>
    <lineage>
        <taxon>Bacteria</taxon>
        <taxon>Bacillati</taxon>
        <taxon>Actinomycetota</taxon>
        <taxon>Actinomycetes</taxon>
        <taxon>Mycobacteriales</taxon>
        <taxon>Gordoniaceae</taxon>
        <taxon>Gordonia</taxon>
    </lineage>
</organism>
<dbReference type="EMBL" id="JAZDUE010000012">
    <property type="protein sequence ID" value="MEE4024464.1"/>
    <property type="molecule type" value="Genomic_DNA"/>
</dbReference>
<sequence>MIGTTGVVTIAVGGGDSLGEVELSLAGGTERFLAVAAVPIVVDATVLVVEVRPGRIVVVEPWVPMPA</sequence>
<dbReference type="RefSeq" id="WP_330505890.1">
    <property type="nucleotide sequence ID" value="NZ_JAZDUE010000012.1"/>
</dbReference>
<name>A0ABU7MVV9_9ACTN</name>
<evidence type="ECO:0000313" key="1">
    <source>
        <dbReference type="EMBL" id="MEE4024464.1"/>
    </source>
</evidence>